<keyword evidence="4 7" id="KW-0472">Membrane</keyword>
<proteinExistence type="inferred from homology"/>
<dbReference type="Gene3D" id="3.30.1490.480">
    <property type="entry name" value="Endolytic murein transglycosylase"/>
    <property type="match status" value="1"/>
</dbReference>
<evidence type="ECO:0000313" key="8">
    <source>
        <dbReference type="EMBL" id="SUI72550.1"/>
    </source>
</evidence>
<dbReference type="GO" id="GO:0008932">
    <property type="term" value="F:lytic endotransglycosylase activity"/>
    <property type="evidence" value="ECO:0007669"/>
    <property type="project" value="UniProtKB-UniRule"/>
</dbReference>
<keyword evidence="2 7" id="KW-0812">Transmembrane</keyword>
<dbReference type="HAMAP" id="MF_02065">
    <property type="entry name" value="MltG"/>
    <property type="match status" value="1"/>
</dbReference>
<keyword evidence="6 7" id="KW-0961">Cell wall biogenesis/degradation</keyword>
<evidence type="ECO:0000256" key="4">
    <source>
        <dbReference type="ARBA" id="ARBA00023136"/>
    </source>
</evidence>
<organism evidence="8 9">
    <name type="scientific">Shewanella morhuae</name>
    <dbReference type="NCBI Taxonomy" id="365591"/>
    <lineage>
        <taxon>Bacteria</taxon>
        <taxon>Pseudomonadati</taxon>
        <taxon>Pseudomonadota</taxon>
        <taxon>Gammaproteobacteria</taxon>
        <taxon>Alteromonadales</taxon>
        <taxon>Shewanellaceae</taxon>
        <taxon>Shewanella</taxon>
    </lineage>
</organism>
<evidence type="ECO:0000256" key="1">
    <source>
        <dbReference type="ARBA" id="ARBA00022475"/>
    </source>
</evidence>
<name>A0A380A236_9GAMM</name>
<evidence type="ECO:0000313" key="9">
    <source>
        <dbReference type="Proteomes" id="UP000255061"/>
    </source>
</evidence>
<comment type="catalytic activity">
    <reaction evidence="7">
        <text>a peptidoglycan chain = a peptidoglycan chain with N-acetyl-1,6-anhydromuramyl-[peptide] at the reducing end + a peptidoglycan chain with N-acetylglucosamine at the non-reducing end.</text>
        <dbReference type="EC" id="4.2.2.29"/>
    </reaction>
</comment>
<keyword evidence="3 7" id="KW-1133">Transmembrane helix</keyword>
<evidence type="ECO:0000256" key="3">
    <source>
        <dbReference type="ARBA" id="ARBA00022989"/>
    </source>
</evidence>
<dbReference type="NCBIfam" id="TIGR00247">
    <property type="entry name" value="endolytic transglycosylase MltG"/>
    <property type="match status" value="1"/>
</dbReference>
<dbReference type="PANTHER" id="PTHR30518">
    <property type="entry name" value="ENDOLYTIC MUREIN TRANSGLYCOSYLASE"/>
    <property type="match status" value="1"/>
</dbReference>
<comment type="function">
    <text evidence="7">Functions as a peptidoglycan terminase that cleaves nascent peptidoglycan strands endolytically to terminate their elongation.</text>
</comment>
<evidence type="ECO:0000256" key="6">
    <source>
        <dbReference type="ARBA" id="ARBA00023316"/>
    </source>
</evidence>
<protein>
    <recommendedName>
        <fullName evidence="7">Endolytic murein transglycosylase</fullName>
        <ecNumber evidence="7">4.2.2.29</ecNumber>
    </recommendedName>
    <alternativeName>
        <fullName evidence="7">Peptidoglycan lytic transglycosylase</fullName>
    </alternativeName>
    <alternativeName>
        <fullName evidence="7">Peptidoglycan polymerization terminase</fullName>
    </alternativeName>
</protein>
<gene>
    <name evidence="8" type="primary">yceG</name>
    <name evidence="7" type="synonym">mltG</name>
    <name evidence="8" type="ORF">NCTC10736_01375</name>
</gene>
<dbReference type="Pfam" id="PF02618">
    <property type="entry name" value="YceG"/>
    <property type="match status" value="1"/>
</dbReference>
<dbReference type="PANTHER" id="PTHR30518:SF2">
    <property type="entry name" value="ENDOLYTIC MUREIN TRANSGLYCOSYLASE"/>
    <property type="match status" value="1"/>
</dbReference>
<keyword evidence="1 7" id="KW-1003">Cell membrane</keyword>
<evidence type="ECO:0000256" key="7">
    <source>
        <dbReference type="HAMAP-Rule" id="MF_02065"/>
    </source>
</evidence>
<evidence type="ECO:0000256" key="5">
    <source>
        <dbReference type="ARBA" id="ARBA00023239"/>
    </source>
</evidence>
<reference evidence="8 9" key="1">
    <citation type="submission" date="2018-06" db="EMBL/GenBank/DDBJ databases">
        <authorList>
            <consortium name="Pathogen Informatics"/>
            <person name="Doyle S."/>
        </authorList>
    </citation>
    <scope>NUCLEOTIDE SEQUENCE [LARGE SCALE GENOMIC DNA]</scope>
    <source>
        <strain evidence="8 9">NCTC10736</strain>
    </source>
</reference>
<dbReference type="EMBL" id="UGYV01000001">
    <property type="protein sequence ID" value="SUI72550.1"/>
    <property type="molecule type" value="Genomic_DNA"/>
</dbReference>
<dbReference type="Gene3D" id="3.30.160.60">
    <property type="entry name" value="Classic Zinc Finger"/>
    <property type="match status" value="1"/>
</dbReference>
<sequence>MKKIIIIASSTLLTLLTLACVGAFWGYQTVIEYSQTPLSLSEPRELTVARGTSVNQLAQQLADDGVIQDTWKLKWLLKFRPELANIRSGLYEMSPLQTVTDLLNDLIAGKVKTFSLTLVEGKTIAEWEQQLASAPHLKMSPEVFVAVLMEQGDDSALPEGKFFPDTYHYTAEADVKVLLTQSYKMMEQELAKAWAERAPNLPLKSSYEMLILASIVEKETGQAHEREQIAGVFVNRLNQGMRLQTDPTVIYGMGERYKGNITRKDLVEETPFNTYRIFGLPPTPIAAPSKASLAAVSKPASVSYLYFVSRNDGTHVFSSTLEEHNNAVDIYQRKKKPVAPVKSPK</sequence>
<dbReference type="AlphaFoldDB" id="A0A380A236"/>
<dbReference type="RefSeq" id="WP_115405812.1">
    <property type="nucleotide sequence ID" value="NZ_UGYV01000001.1"/>
</dbReference>
<keyword evidence="5 7" id="KW-0456">Lyase</keyword>
<accession>A0A380A236</accession>
<dbReference type="GO" id="GO:0071555">
    <property type="term" value="P:cell wall organization"/>
    <property type="evidence" value="ECO:0007669"/>
    <property type="project" value="UniProtKB-KW"/>
</dbReference>
<dbReference type="InterPro" id="IPR003770">
    <property type="entry name" value="MLTG-like"/>
</dbReference>
<dbReference type="EC" id="4.2.2.29" evidence="7"/>
<dbReference type="Proteomes" id="UP000255061">
    <property type="component" value="Unassembled WGS sequence"/>
</dbReference>
<dbReference type="CDD" id="cd08010">
    <property type="entry name" value="MltG_like"/>
    <property type="match status" value="1"/>
</dbReference>
<keyword evidence="7" id="KW-0997">Cell inner membrane</keyword>
<dbReference type="GO" id="GO:0005886">
    <property type="term" value="C:plasma membrane"/>
    <property type="evidence" value="ECO:0007669"/>
    <property type="project" value="UniProtKB-UniRule"/>
</dbReference>
<feature type="site" description="Important for catalytic activity" evidence="7">
    <location>
        <position position="219"/>
    </location>
</feature>
<dbReference type="PROSITE" id="PS51257">
    <property type="entry name" value="PROKAR_LIPOPROTEIN"/>
    <property type="match status" value="1"/>
</dbReference>
<evidence type="ECO:0000256" key="2">
    <source>
        <dbReference type="ARBA" id="ARBA00022692"/>
    </source>
</evidence>
<dbReference type="GO" id="GO:0009252">
    <property type="term" value="P:peptidoglycan biosynthetic process"/>
    <property type="evidence" value="ECO:0007669"/>
    <property type="project" value="UniProtKB-UniRule"/>
</dbReference>
<comment type="similarity">
    <text evidence="7">Belongs to the transglycosylase MltG family.</text>
</comment>